<dbReference type="EMBL" id="QBKS01000001">
    <property type="protein sequence ID" value="PTX55405.1"/>
    <property type="molecule type" value="Genomic_DNA"/>
</dbReference>
<dbReference type="PROSITE" id="PS51007">
    <property type="entry name" value="CYTC"/>
    <property type="match status" value="1"/>
</dbReference>
<feature type="domain" description="Cytochrome c" evidence="6">
    <location>
        <begin position="20"/>
        <end position="130"/>
    </location>
</feature>
<keyword evidence="3 4" id="KW-0408">Iron</keyword>
<name>A0A2T6BH62_9RHOB</name>
<dbReference type="Gene3D" id="1.10.760.10">
    <property type="entry name" value="Cytochrome c-like domain"/>
    <property type="match status" value="1"/>
</dbReference>
<dbReference type="InterPro" id="IPR009056">
    <property type="entry name" value="Cyt_c-like_dom"/>
</dbReference>
<proteinExistence type="predicted"/>
<dbReference type="GO" id="GO:0009055">
    <property type="term" value="F:electron transfer activity"/>
    <property type="evidence" value="ECO:0007669"/>
    <property type="project" value="InterPro"/>
</dbReference>
<evidence type="ECO:0000313" key="7">
    <source>
        <dbReference type="EMBL" id="PTX55405.1"/>
    </source>
</evidence>
<dbReference type="RefSeq" id="WP_107843692.1">
    <property type="nucleotide sequence ID" value="NZ_QBKS01000001.1"/>
</dbReference>
<feature type="signal peptide" evidence="5">
    <location>
        <begin position="1"/>
        <end position="19"/>
    </location>
</feature>
<sequence length="131" mass="13950">MRHLTAAALAALCMTPATAQNIEAGAEYFSQYCVACHGTEARGDGPMAQVMIIRPTDLTILAGENDGVFPRAWAIRRIDGTDPLVSHGSPMPVYGPFFEGEGVTIPGEDGVLIMTSQPVVDLIGYLESIQQ</sequence>
<dbReference type="Pfam" id="PF00034">
    <property type="entry name" value="Cytochrom_C"/>
    <property type="match status" value="1"/>
</dbReference>
<evidence type="ECO:0000313" key="8">
    <source>
        <dbReference type="Proteomes" id="UP000243978"/>
    </source>
</evidence>
<protein>
    <submittedName>
        <fullName evidence="7">Cytochrome c</fullName>
    </submittedName>
</protein>
<evidence type="ECO:0000256" key="2">
    <source>
        <dbReference type="ARBA" id="ARBA00022723"/>
    </source>
</evidence>
<keyword evidence="2 4" id="KW-0479">Metal-binding</keyword>
<feature type="chain" id="PRO_5015438264" evidence="5">
    <location>
        <begin position="20"/>
        <end position="131"/>
    </location>
</feature>
<dbReference type="OrthoDB" id="335174at2"/>
<keyword evidence="1 4" id="KW-0349">Heme</keyword>
<evidence type="ECO:0000256" key="4">
    <source>
        <dbReference type="PROSITE-ProRule" id="PRU00433"/>
    </source>
</evidence>
<dbReference type="AlphaFoldDB" id="A0A2T6BH62"/>
<comment type="caution">
    <text evidence="7">The sequence shown here is derived from an EMBL/GenBank/DDBJ whole genome shotgun (WGS) entry which is preliminary data.</text>
</comment>
<evidence type="ECO:0000259" key="6">
    <source>
        <dbReference type="PROSITE" id="PS51007"/>
    </source>
</evidence>
<gene>
    <name evidence="7" type="ORF">C8N43_0039</name>
</gene>
<evidence type="ECO:0000256" key="5">
    <source>
        <dbReference type="SAM" id="SignalP"/>
    </source>
</evidence>
<dbReference type="InterPro" id="IPR036909">
    <property type="entry name" value="Cyt_c-like_dom_sf"/>
</dbReference>
<organism evidence="7 8">
    <name type="scientific">Litoreibacter ponti</name>
    <dbReference type="NCBI Taxonomy" id="1510457"/>
    <lineage>
        <taxon>Bacteria</taxon>
        <taxon>Pseudomonadati</taxon>
        <taxon>Pseudomonadota</taxon>
        <taxon>Alphaproteobacteria</taxon>
        <taxon>Rhodobacterales</taxon>
        <taxon>Roseobacteraceae</taxon>
        <taxon>Litoreibacter</taxon>
    </lineage>
</organism>
<dbReference type="GO" id="GO:0020037">
    <property type="term" value="F:heme binding"/>
    <property type="evidence" value="ECO:0007669"/>
    <property type="project" value="InterPro"/>
</dbReference>
<evidence type="ECO:0000256" key="3">
    <source>
        <dbReference type="ARBA" id="ARBA00023004"/>
    </source>
</evidence>
<reference evidence="7 8" key="1">
    <citation type="submission" date="2018-04" db="EMBL/GenBank/DDBJ databases">
        <title>Genomic Encyclopedia of Archaeal and Bacterial Type Strains, Phase II (KMG-II): from individual species to whole genera.</title>
        <authorList>
            <person name="Goeker M."/>
        </authorList>
    </citation>
    <scope>NUCLEOTIDE SEQUENCE [LARGE SCALE GENOMIC DNA]</scope>
    <source>
        <strain evidence="7 8">DSM 100977</strain>
    </source>
</reference>
<keyword evidence="5" id="KW-0732">Signal</keyword>
<evidence type="ECO:0000256" key="1">
    <source>
        <dbReference type="ARBA" id="ARBA00022617"/>
    </source>
</evidence>
<dbReference type="Proteomes" id="UP000243978">
    <property type="component" value="Unassembled WGS sequence"/>
</dbReference>
<dbReference type="GO" id="GO:0046872">
    <property type="term" value="F:metal ion binding"/>
    <property type="evidence" value="ECO:0007669"/>
    <property type="project" value="UniProtKB-KW"/>
</dbReference>
<dbReference type="SUPFAM" id="SSF46626">
    <property type="entry name" value="Cytochrome c"/>
    <property type="match status" value="1"/>
</dbReference>
<accession>A0A2T6BH62</accession>
<keyword evidence="8" id="KW-1185">Reference proteome</keyword>